<reference evidence="1" key="1">
    <citation type="submission" date="2019-07" db="EMBL/GenBank/DDBJ databases">
        <title>Comparative genomics of plasmid bearing Staphylococcus aureus strains isolated from various retail meats.</title>
        <authorList>
            <person name="Neyaz L."/>
            <person name="Karki A.B."/>
            <person name="Fakhr M.K."/>
        </authorList>
    </citation>
    <scope>NUCLEOTIDE SEQUENCE</scope>
    <source>
        <strain evidence="1">B3-4A</strain>
        <plasmid evidence="1">pSALNBL118</plasmid>
    </source>
</reference>
<sequence length="170" mass="20181">CNDIEAHTGQPRDYMRQMFQDYVKFLYGYEERISLSNCSRTIAKQIIEAMFEWIFTNAIPLNYKTSKLMKEEKNYLYWATVTRYCIICGKPHADLAHYEAVGRGMNRNKMNHYDKHVLALCREHHNEQHAIGVKSFDDKYHLHDSWIKVDERLNKMLKGEDNGRSIVDKT</sequence>
<evidence type="ECO:0008006" key="2">
    <source>
        <dbReference type="Google" id="ProtNLM"/>
    </source>
</evidence>
<dbReference type="AlphaFoldDB" id="A0A517IVA9"/>
<protein>
    <recommendedName>
        <fullName evidence="2">DUF968 domain-containing protein</fullName>
    </recommendedName>
</protein>
<dbReference type="Pfam" id="PF16784">
    <property type="entry name" value="HNHc_6"/>
    <property type="match status" value="1"/>
</dbReference>
<feature type="non-terminal residue" evidence="1">
    <location>
        <position position="1"/>
    </location>
</feature>
<dbReference type="InterPro" id="IPR041242">
    <property type="entry name" value="HNHc_6"/>
</dbReference>
<dbReference type="RefSeq" id="WP_145377559.1">
    <property type="nucleotide sequence ID" value="NZ_CP042021.1"/>
</dbReference>
<geneLocation type="plasmid" evidence="1">
    <name>pSALNBL118</name>
</geneLocation>
<accession>A0A517IVA9</accession>
<evidence type="ECO:0000313" key="1">
    <source>
        <dbReference type="EMBL" id="QDS42798.1"/>
    </source>
</evidence>
<proteinExistence type="predicted"/>
<name>A0A517IVA9_STAAU</name>
<dbReference type="EMBL" id="CP042021">
    <property type="protein sequence ID" value="QDS42798.1"/>
    <property type="molecule type" value="Genomic_DNA"/>
</dbReference>
<keyword evidence="1" id="KW-0614">Plasmid</keyword>
<gene>
    <name evidence="1" type="ORF">FP479_14595</name>
</gene>
<organism evidence="1">
    <name type="scientific">Staphylococcus aureus</name>
    <dbReference type="NCBI Taxonomy" id="1280"/>
    <lineage>
        <taxon>Bacteria</taxon>
        <taxon>Bacillati</taxon>
        <taxon>Bacillota</taxon>
        <taxon>Bacilli</taxon>
        <taxon>Bacillales</taxon>
        <taxon>Staphylococcaceae</taxon>
        <taxon>Staphylococcus</taxon>
    </lineage>
</organism>